<dbReference type="OrthoDB" id="108321at2759"/>
<dbReference type="Proteomes" id="UP000324800">
    <property type="component" value="Unassembled WGS sequence"/>
</dbReference>
<dbReference type="EMBL" id="SNRW01009745">
    <property type="protein sequence ID" value="KAA6377535.1"/>
    <property type="molecule type" value="Genomic_DNA"/>
</dbReference>
<comment type="caution">
    <text evidence="1">The sequence shown here is derived from an EMBL/GenBank/DDBJ whole genome shotgun (WGS) entry which is preliminary data.</text>
</comment>
<evidence type="ECO:0000313" key="2">
    <source>
        <dbReference type="Proteomes" id="UP000324800"/>
    </source>
</evidence>
<reference evidence="1 2" key="1">
    <citation type="submission" date="2019-03" db="EMBL/GenBank/DDBJ databases">
        <title>Single cell metagenomics reveals metabolic interactions within the superorganism composed of flagellate Streblomastix strix and complex community of Bacteroidetes bacteria on its surface.</title>
        <authorList>
            <person name="Treitli S.C."/>
            <person name="Kolisko M."/>
            <person name="Husnik F."/>
            <person name="Keeling P."/>
            <person name="Hampl V."/>
        </authorList>
    </citation>
    <scope>NUCLEOTIDE SEQUENCE [LARGE SCALE GENOMIC DNA]</scope>
    <source>
        <strain evidence="1">ST1C</strain>
    </source>
</reference>
<sequence>MHIIYLDTERLTLAIAGDSNKDHTQRFDDLIKDPEFYNKNKGFFFSEYGKRKILGVILDQNPQINQQTFADYINKGSVTTAINTTLAQRKGVMSRLQMNRNAITGSHTKMIVLPNQTCLPFIFGIKADKYFIQQ</sequence>
<protein>
    <submittedName>
        <fullName evidence="1">Uncharacterized protein</fullName>
    </submittedName>
</protein>
<organism evidence="1 2">
    <name type="scientific">Streblomastix strix</name>
    <dbReference type="NCBI Taxonomy" id="222440"/>
    <lineage>
        <taxon>Eukaryota</taxon>
        <taxon>Metamonada</taxon>
        <taxon>Preaxostyla</taxon>
        <taxon>Oxymonadida</taxon>
        <taxon>Streblomastigidae</taxon>
        <taxon>Streblomastix</taxon>
    </lineage>
</organism>
<evidence type="ECO:0000313" key="1">
    <source>
        <dbReference type="EMBL" id="KAA6377535.1"/>
    </source>
</evidence>
<dbReference type="AlphaFoldDB" id="A0A5J4V640"/>
<name>A0A5J4V640_9EUKA</name>
<proteinExistence type="predicted"/>
<gene>
    <name evidence="1" type="ORF">EZS28_026938</name>
</gene>
<accession>A0A5J4V640</accession>